<feature type="non-terminal residue" evidence="2">
    <location>
        <position position="1"/>
    </location>
</feature>
<keyword evidence="1" id="KW-0472">Membrane</keyword>
<feature type="transmembrane region" description="Helical" evidence="1">
    <location>
        <begin position="138"/>
        <end position="158"/>
    </location>
</feature>
<proteinExistence type="predicted"/>
<dbReference type="EMBL" id="JAEPRA010000003">
    <property type="protein sequence ID" value="KAG2187477.1"/>
    <property type="molecule type" value="Genomic_DNA"/>
</dbReference>
<protein>
    <submittedName>
        <fullName evidence="2">Uncharacterized protein</fullName>
    </submittedName>
</protein>
<feature type="transmembrane region" description="Helical" evidence="1">
    <location>
        <begin position="49"/>
        <end position="70"/>
    </location>
</feature>
<comment type="caution">
    <text evidence="2">The sequence shown here is derived from an EMBL/GenBank/DDBJ whole genome shotgun (WGS) entry which is preliminary data.</text>
</comment>
<feature type="transmembrane region" description="Helical" evidence="1">
    <location>
        <begin position="299"/>
        <end position="326"/>
    </location>
</feature>
<dbReference type="AlphaFoldDB" id="A0A8H7UMS0"/>
<dbReference type="Proteomes" id="UP000612746">
    <property type="component" value="Unassembled WGS sequence"/>
</dbReference>
<keyword evidence="1" id="KW-1133">Transmembrane helix</keyword>
<gene>
    <name evidence="2" type="ORF">INT44_005166</name>
</gene>
<evidence type="ECO:0000313" key="3">
    <source>
        <dbReference type="Proteomes" id="UP000612746"/>
    </source>
</evidence>
<feature type="transmembrane region" description="Helical" evidence="1">
    <location>
        <begin position="170"/>
        <end position="196"/>
    </location>
</feature>
<organism evidence="2 3">
    <name type="scientific">Umbelopsis vinacea</name>
    <dbReference type="NCBI Taxonomy" id="44442"/>
    <lineage>
        <taxon>Eukaryota</taxon>
        <taxon>Fungi</taxon>
        <taxon>Fungi incertae sedis</taxon>
        <taxon>Mucoromycota</taxon>
        <taxon>Mucoromycotina</taxon>
        <taxon>Umbelopsidomycetes</taxon>
        <taxon>Umbelopsidales</taxon>
        <taxon>Umbelopsidaceae</taxon>
        <taxon>Umbelopsis</taxon>
    </lineage>
</organism>
<feature type="transmembrane region" description="Helical" evidence="1">
    <location>
        <begin position="97"/>
        <end position="118"/>
    </location>
</feature>
<sequence length="434" mass="47645">QPTPSTNNMDVNSQINTVWRVCDNNPDNICHCDWRLTIKNCAEERVMNIVYIINIALSAITVLFGLYMLAKRVFFQGHSFVIRSEGRGLFRPKPVECLLLFITIFSILRLVSSLVLVLDIAPGNMIFRSFIFEIPWQWGFGGFVLYLIGIAQTLADSHKAISKGWLPSPILVDVFGFSLLLLPFIANNTCSLIAGAMLDAGHDRVAQIFIRLLYVFWFVEDSTLAISVVWAGSRLVQLLTRHLFQFRVTGERYSSIKGGIVKIKLVIVIAGIGLSGFASFLLLYGILRDYIMTSTVGSAILGGIWTWLGAFMCISCEAAVAIRYLIIPVPDHFPKMASPSVGLPDSSADPYTGRTGVSSGGGYSSYHSKGEAESYGKYSPSPAALVALNTLSNTPSCFAPRYDEEKYYSPTGLPMDEGIGSGTLSEIRLIGEAK</sequence>
<keyword evidence="1" id="KW-0812">Transmembrane</keyword>
<feature type="transmembrane region" description="Helical" evidence="1">
    <location>
        <begin position="208"/>
        <end position="231"/>
    </location>
</feature>
<feature type="transmembrane region" description="Helical" evidence="1">
    <location>
        <begin position="265"/>
        <end position="287"/>
    </location>
</feature>
<accession>A0A8H7UMS0</accession>
<keyword evidence="3" id="KW-1185">Reference proteome</keyword>
<dbReference type="OrthoDB" id="2131431at2759"/>
<evidence type="ECO:0000313" key="2">
    <source>
        <dbReference type="EMBL" id="KAG2187477.1"/>
    </source>
</evidence>
<evidence type="ECO:0000256" key="1">
    <source>
        <dbReference type="SAM" id="Phobius"/>
    </source>
</evidence>
<reference evidence="2" key="1">
    <citation type="submission" date="2020-12" db="EMBL/GenBank/DDBJ databases">
        <title>Metabolic potential, ecology and presence of endohyphal bacteria is reflected in genomic diversity of Mucoromycotina.</title>
        <authorList>
            <person name="Muszewska A."/>
            <person name="Okrasinska A."/>
            <person name="Steczkiewicz K."/>
            <person name="Drgas O."/>
            <person name="Orlowska M."/>
            <person name="Perlinska-Lenart U."/>
            <person name="Aleksandrzak-Piekarczyk T."/>
            <person name="Szatraj K."/>
            <person name="Zielenkiewicz U."/>
            <person name="Pilsyk S."/>
            <person name="Malc E."/>
            <person name="Mieczkowski P."/>
            <person name="Kruszewska J.S."/>
            <person name="Biernat P."/>
            <person name="Pawlowska J."/>
        </authorList>
    </citation>
    <scope>NUCLEOTIDE SEQUENCE</scope>
    <source>
        <strain evidence="2">WA0000051536</strain>
    </source>
</reference>
<name>A0A8H7UMS0_9FUNG</name>